<dbReference type="EMBL" id="JBHLYR010000013">
    <property type="protein sequence ID" value="MFB9991144.1"/>
    <property type="molecule type" value="Genomic_DNA"/>
</dbReference>
<feature type="transmembrane region" description="Helical" evidence="2">
    <location>
        <begin position="304"/>
        <end position="327"/>
    </location>
</feature>
<dbReference type="InterPro" id="IPR023616">
    <property type="entry name" value="Cyt_c_oxase-like_su1_dom"/>
</dbReference>
<dbReference type="SUPFAM" id="SSF81442">
    <property type="entry name" value="Cytochrome c oxidase subunit I-like"/>
    <property type="match status" value="1"/>
</dbReference>
<feature type="transmembrane region" description="Helical" evidence="2">
    <location>
        <begin position="189"/>
        <end position="216"/>
    </location>
</feature>
<dbReference type="Pfam" id="PF00115">
    <property type="entry name" value="COX1"/>
    <property type="match status" value="1"/>
</dbReference>
<keyword evidence="5" id="KW-1185">Reference proteome</keyword>
<keyword evidence="1" id="KW-0813">Transport</keyword>
<feature type="transmembrane region" description="Helical" evidence="2">
    <location>
        <begin position="152"/>
        <end position="177"/>
    </location>
</feature>
<keyword evidence="2" id="KW-1133">Transmembrane helix</keyword>
<organism evidence="4 5">
    <name type="scientific">Deinococcus oregonensis</name>
    <dbReference type="NCBI Taxonomy" id="1805970"/>
    <lineage>
        <taxon>Bacteria</taxon>
        <taxon>Thermotogati</taxon>
        <taxon>Deinococcota</taxon>
        <taxon>Deinococci</taxon>
        <taxon>Deinococcales</taxon>
        <taxon>Deinococcaceae</taxon>
        <taxon>Deinococcus</taxon>
    </lineage>
</organism>
<comment type="caution">
    <text evidence="4">The sequence shown here is derived from an EMBL/GenBank/DDBJ whole genome shotgun (WGS) entry which is preliminary data.</text>
</comment>
<keyword evidence="1" id="KW-0679">Respiratory chain</keyword>
<feature type="transmembrane region" description="Helical" evidence="2">
    <location>
        <begin position="112"/>
        <end position="132"/>
    </location>
</feature>
<gene>
    <name evidence="4" type="ORF">ACFFLM_03985</name>
</gene>
<dbReference type="InterPro" id="IPR033943">
    <property type="entry name" value="Ba3-like_Oxidase_I"/>
</dbReference>
<dbReference type="Gene3D" id="1.20.210.10">
    <property type="entry name" value="Cytochrome c oxidase-like, subunit I domain"/>
    <property type="match status" value="1"/>
</dbReference>
<dbReference type="PANTHER" id="PTHR10422:SF40">
    <property type="entry name" value="CYTOCHROME C OXIDASE SUBUNIT I"/>
    <property type="match status" value="1"/>
</dbReference>
<feature type="transmembrane region" description="Helical" evidence="2">
    <location>
        <begin position="348"/>
        <end position="372"/>
    </location>
</feature>
<feature type="transmembrane region" description="Helical" evidence="2">
    <location>
        <begin position="392"/>
        <end position="413"/>
    </location>
</feature>
<dbReference type="Proteomes" id="UP001589733">
    <property type="component" value="Unassembled WGS sequence"/>
</dbReference>
<evidence type="ECO:0000259" key="3">
    <source>
        <dbReference type="PROSITE" id="PS50855"/>
    </source>
</evidence>
<feature type="transmembrane region" description="Helical" evidence="2">
    <location>
        <begin position="476"/>
        <end position="497"/>
    </location>
</feature>
<keyword evidence="2" id="KW-0812">Transmembrane</keyword>
<sequence>MTTTLPRTVGPAAPVAEDTVALTRLKTITQYYVVTAFLALLIGVLIGPLQALNYGGINVYDFPLLKALLKSYYQGLSLHGVLNALVFTQFFISGWLLYLPVRDLGVRINLRFAWFTYVMMTAGLLLAAVPLLTNQATLLYTFYPPMEGSPLFYIGAGIMVAASLLVAGQVIWIWWQWKRAHPGRVTPLVTYMCVATWMMWLVASLGLVTEVVVMLIPWSLGLTAGVDPLLAKTLFWWTGHAIVYFWLLPAYISWYAFVPHHAGGRLISEPLTRLTFALFLLNSTPVGLHHQYSDPNISVLWKVLHMFLTFLVAIPSLLTAFSVAASLEDAARARGGRGIVGWIRYLPWGNAIFSAQVLAMISFILGGAGGIVNASSTFAPVVHNTAWIPGHFHITVGTATTLTFMGIVFWLIPHLTGKRLPSMKLASAAVWTWFLGMMVFALGMHWQGLLGVPRRAQISATGSDVYRDLPIAVPQMLTAISGVILLVSAVMFFYVLFRMLLSPRVDQGEVTTPLPYSEVLSPAGEQLAQANRLVRVTEPLLALWVAALLLVLLMYGPVVLGLVTDMQPVPGWKLY</sequence>
<dbReference type="InterPro" id="IPR036927">
    <property type="entry name" value="Cyt_c_oxase-like_su1_sf"/>
</dbReference>
<reference evidence="4 5" key="1">
    <citation type="submission" date="2024-09" db="EMBL/GenBank/DDBJ databases">
        <authorList>
            <person name="Sun Q."/>
            <person name="Mori K."/>
        </authorList>
    </citation>
    <scope>NUCLEOTIDE SEQUENCE [LARGE SCALE GENOMIC DNA]</scope>
    <source>
        <strain evidence="4 5">JCM 13503</strain>
    </source>
</reference>
<evidence type="ECO:0000256" key="1">
    <source>
        <dbReference type="ARBA" id="ARBA00022660"/>
    </source>
</evidence>
<dbReference type="RefSeq" id="WP_380005782.1">
    <property type="nucleotide sequence ID" value="NZ_JBHLYR010000013.1"/>
</dbReference>
<feature type="transmembrane region" description="Helical" evidence="2">
    <location>
        <begin position="425"/>
        <end position="446"/>
    </location>
</feature>
<feature type="transmembrane region" description="Helical" evidence="2">
    <location>
        <begin position="72"/>
        <end position="100"/>
    </location>
</feature>
<dbReference type="CDD" id="cd01660">
    <property type="entry name" value="ba3-like_Oxidase_I"/>
    <property type="match status" value="1"/>
</dbReference>
<proteinExistence type="predicted"/>
<dbReference type="PROSITE" id="PS50855">
    <property type="entry name" value="COX1"/>
    <property type="match status" value="1"/>
</dbReference>
<dbReference type="PRINTS" id="PR01165">
    <property type="entry name" value="CYCOXIDASEI"/>
</dbReference>
<accession>A0ABV6AUF9</accession>
<evidence type="ECO:0000313" key="4">
    <source>
        <dbReference type="EMBL" id="MFB9991144.1"/>
    </source>
</evidence>
<evidence type="ECO:0000313" key="5">
    <source>
        <dbReference type="Proteomes" id="UP001589733"/>
    </source>
</evidence>
<dbReference type="PANTHER" id="PTHR10422">
    <property type="entry name" value="CYTOCHROME C OXIDASE SUBUNIT 1"/>
    <property type="match status" value="1"/>
</dbReference>
<dbReference type="InterPro" id="IPR000883">
    <property type="entry name" value="Cyt_C_Oxase_1"/>
</dbReference>
<feature type="transmembrane region" description="Helical" evidence="2">
    <location>
        <begin position="31"/>
        <end position="52"/>
    </location>
</feature>
<name>A0ABV6AUF9_9DEIO</name>
<keyword evidence="1" id="KW-0249">Electron transport</keyword>
<keyword evidence="2" id="KW-0472">Membrane</keyword>
<feature type="transmembrane region" description="Helical" evidence="2">
    <location>
        <begin position="541"/>
        <end position="563"/>
    </location>
</feature>
<protein>
    <submittedName>
        <fullName evidence="4">B(O/a)3-type cytochrome-c oxidase subunit 1</fullName>
    </submittedName>
</protein>
<feature type="transmembrane region" description="Helical" evidence="2">
    <location>
        <begin position="236"/>
        <end position="258"/>
    </location>
</feature>
<feature type="domain" description="Cytochrome oxidase subunit I profile" evidence="3">
    <location>
        <begin position="4"/>
        <end position="500"/>
    </location>
</feature>
<feature type="transmembrane region" description="Helical" evidence="2">
    <location>
        <begin position="270"/>
        <end position="292"/>
    </location>
</feature>
<evidence type="ECO:0000256" key="2">
    <source>
        <dbReference type="SAM" id="Phobius"/>
    </source>
</evidence>